<dbReference type="SUPFAM" id="SSF103481">
    <property type="entry name" value="Multidrug resistance efflux transporter EmrE"/>
    <property type="match status" value="2"/>
</dbReference>
<dbReference type="PANTHER" id="PTHR32322:SF2">
    <property type="entry name" value="EAMA DOMAIN-CONTAINING PROTEIN"/>
    <property type="match status" value="1"/>
</dbReference>
<dbReference type="Proteomes" id="UP001164761">
    <property type="component" value="Chromosome"/>
</dbReference>
<dbReference type="InterPro" id="IPR000620">
    <property type="entry name" value="EamA_dom"/>
</dbReference>
<keyword evidence="4 6" id="KW-1133">Transmembrane helix</keyword>
<evidence type="ECO:0000256" key="3">
    <source>
        <dbReference type="ARBA" id="ARBA00022692"/>
    </source>
</evidence>
<comment type="subcellular location">
    <subcellularLocation>
        <location evidence="1">Endomembrane system</location>
        <topology evidence="1">Multi-pass membrane protein</topology>
    </subcellularLocation>
</comment>
<feature type="transmembrane region" description="Helical" evidence="6">
    <location>
        <begin position="74"/>
        <end position="92"/>
    </location>
</feature>
<feature type="transmembrane region" description="Helical" evidence="6">
    <location>
        <begin position="249"/>
        <end position="266"/>
    </location>
</feature>
<feature type="transmembrane region" description="Helical" evidence="6">
    <location>
        <begin position="272"/>
        <end position="291"/>
    </location>
</feature>
<dbReference type="EMBL" id="CP104067">
    <property type="protein sequence ID" value="WAH40906.1"/>
    <property type="molecule type" value="Genomic_DNA"/>
</dbReference>
<evidence type="ECO:0000256" key="4">
    <source>
        <dbReference type="ARBA" id="ARBA00022989"/>
    </source>
</evidence>
<feature type="transmembrane region" description="Helical" evidence="6">
    <location>
        <begin position="216"/>
        <end position="237"/>
    </location>
</feature>
<name>A0ABY6ZDI1_9BACL</name>
<proteinExistence type="inferred from homology"/>
<dbReference type="InterPro" id="IPR037185">
    <property type="entry name" value="EmrE-like"/>
</dbReference>
<gene>
    <name evidence="9" type="ORF">NZD89_21845</name>
</gene>
<feature type="transmembrane region" description="Helical" evidence="6">
    <location>
        <begin position="184"/>
        <end position="204"/>
    </location>
</feature>
<dbReference type="RefSeq" id="WP_268004805.1">
    <property type="nucleotide sequence ID" value="NZ_CP104067.1"/>
</dbReference>
<dbReference type="Pfam" id="PF00892">
    <property type="entry name" value="EamA"/>
    <property type="match status" value="2"/>
</dbReference>
<keyword evidence="5 6" id="KW-0472">Membrane</keyword>
<organism evidence="9 10">
    <name type="scientific">Alicyclobacillus fastidiosus</name>
    <dbReference type="NCBI Taxonomy" id="392011"/>
    <lineage>
        <taxon>Bacteria</taxon>
        <taxon>Bacillati</taxon>
        <taxon>Bacillota</taxon>
        <taxon>Bacilli</taxon>
        <taxon>Bacillales</taxon>
        <taxon>Alicyclobacillaceae</taxon>
        <taxon>Alicyclobacillus</taxon>
    </lineage>
</organism>
<evidence type="ECO:0000256" key="2">
    <source>
        <dbReference type="ARBA" id="ARBA00007362"/>
    </source>
</evidence>
<sequence>MKPPRSVFFALLIVANLVWSMSFAATSVATGQMSPIFLTMTRLFVGGTILFPFVIRALRRNRAAMSARAMTRSALLGLIGFTVPVTLETIGIHASTAALGAVSIALEPLFTVLIAAVVLRQRLSTRRKIAMAMAAIGAYVVGGCPRPGVAGYALGDVLLLLAVLCYACYNALSASMTENVPASAAMSIMLLAGFLGCTPLWVISGHPWPHHLGTGPLLSLAFLSLCATAGAYLVWLFVLQDQDVSRAAITLYLQPIFGVLFSIVITHTAPTLFFYVGASLILMALYLGRNVEPRAAAIAMMEGSLDVHEDL</sequence>
<evidence type="ECO:0000256" key="1">
    <source>
        <dbReference type="ARBA" id="ARBA00004127"/>
    </source>
</evidence>
<accession>A0ABY6ZDI1</accession>
<comment type="similarity">
    <text evidence="2">Belongs to the EamA transporter family.</text>
</comment>
<feature type="chain" id="PRO_5046801153" evidence="7">
    <location>
        <begin position="25"/>
        <end position="311"/>
    </location>
</feature>
<evidence type="ECO:0000256" key="7">
    <source>
        <dbReference type="SAM" id="SignalP"/>
    </source>
</evidence>
<evidence type="ECO:0000313" key="10">
    <source>
        <dbReference type="Proteomes" id="UP001164761"/>
    </source>
</evidence>
<feature type="transmembrane region" description="Helical" evidence="6">
    <location>
        <begin position="154"/>
        <end position="172"/>
    </location>
</feature>
<protein>
    <submittedName>
        <fullName evidence="9">DMT family transporter</fullName>
    </submittedName>
</protein>
<feature type="transmembrane region" description="Helical" evidence="6">
    <location>
        <begin position="34"/>
        <end position="54"/>
    </location>
</feature>
<evidence type="ECO:0000259" key="8">
    <source>
        <dbReference type="Pfam" id="PF00892"/>
    </source>
</evidence>
<keyword evidence="3 6" id="KW-0812">Transmembrane</keyword>
<evidence type="ECO:0000256" key="6">
    <source>
        <dbReference type="SAM" id="Phobius"/>
    </source>
</evidence>
<dbReference type="InterPro" id="IPR050638">
    <property type="entry name" value="AA-Vitamin_Transporters"/>
</dbReference>
<keyword evidence="7" id="KW-0732">Signal</keyword>
<feature type="signal peptide" evidence="7">
    <location>
        <begin position="1"/>
        <end position="24"/>
    </location>
</feature>
<reference evidence="9" key="1">
    <citation type="submission" date="2022-08" db="EMBL/GenBank/DDBJ databases">
        <title>Alicyclobacillus fastidiosus DSM 17978, complete genome.</title>
        <authorList>
            <person name="Wang Q."/>
            <person name="Cai R."/>
            <person name="Wang Z."/>
        </authorList>
    </citation>
    <scope>NUCLEOTIDE SEQUENCE</scope>
    <source>
        <strain evidence="9">DSM 17978</strain>
    </source>
</reference>
<feature type="transmembrane region" description="Helical" evidence="6">
    <location>
        <begin position="131"/>
        <end position="148"/>
    </location>
</feature>
<evidence type="ECO:0000256" key="5">
    <source>
        <dbReference type="ARBA" id="ARBA00023136"/>
    </source>
</evidence>
<feature type="domain" description="EamA" evidence="8">
    <location>
        <begin position="154"/>
        <end position="287"/>
    </location>
</feature>
<dbReference type="PANTHER" id="PTHR32322">
    <property type="entry name" value="INNER MEMBRANE TRANSPORTER"/>
    <property type="match status" value="1"/>
</dbReference>
<feature type="transmembrane region" description="Helical" evidence="6">
    <location>
        <begin position="98"/>
        <end position="119"/>
    </location>
</feature>
<keyword evidence="10" id="KW-1185">Reference proteome</keyword>
<feature type="domain" description="EamA" evidence="8">
    <location>
        <begin position="11"/>
        <end position="141"/>
    </location>
</feature>
<evidence type="ECO:0000313" key="9">
    <source>
        <dbReference type="EMBL" id="WAH40906.1"/>
    </source>
</evidence>